<feature type="compositionally biased region" description="Basic and acidic residues" evidence="1">
    <location>
        <begin position="83"/>
        <end position="108"/>
    </location>
</feature>
<accession>A0A317WTT3</accession>
<evidence type="ECO:0000313" key="2">
    <source>
        <dbReference type="EMBL" id="PWY89756.1"/>
    </source>
</evidence>
<organism evidence="2 3">
    <name type="scientific">Aspergillus heteromorphus CBS 117.55</name>
    <dbReference type="NCBI Taxonomy" id="1448321"/>
    <lineage>
        <taxon>Eukaryota</taxon>
        <taxon>Fungi</taxon>
        <taxon>Dikarya</taxon>
        <taxon>Ascomycota</taxon>
        <taxon>Pezizomycotina</taxon>
        <taxon>Eurotiomycetes</taxon>
        <taxon>Eurotiomycetidae</taxon>
        <taxon>Eurotiales</taxon>
        <taxon>Aspergillaceae</taxon>
        <taxon>Aspergillus</taxon>
        <taxon>Aspergillus subgen. Circumdati</taxon>
    </lineage>
</organism>
<feature type="compositionally biased region" description="Basic and acidic residues" evidence="1">
    <location>
        <begin position="1"/>
        <end position="21"/>
    </location>
</feature>
<comment type="caution">
    <text evidence="2">The sequence shown here is derived from an EMBL/GenBank/DDBJ whole genome shotgun (WGS) entry which is preliminary data.</text>
</comment>
<protein>
    <submittedName>
        <fullName evidence="2">Uncharacterized protein</fullName>
    </submittedName>
</protein>
<evidence type="ECO:0000313" key="3">
    <source>
        <dbReference type="Proteomes" id="UP000247233"/>
    </source>
</evidence>
<name>A0A317WTT3_9EURO</name>
<dbReference type="GeneID" id="37060240"/>
<gene>
    <name evidence="2" type="ORF">BO70DRAFT_127759</name>
</gene>
<sequence length="155" mass="17171">MTSTRVHLEGKRGKWSGRQEDQPGLGKAGKSDGLEGQPRQLILPVKRSSNSEGILQPDVIFALLLLHGGVWGGGMWAGNSRLYGERSGDRQMSHRNGESGRPRSKEAKQYMQTESKIEGGGINRHQAWVEGQASGRRQRPKERVDEARRIGGSWD</sequence>
<feature type="region of interest" description="Disordered" evidence="1">
    <location>
        <begin position="81"/>
        <end position="155"/>
    </location>
</feature>
<keyword evidence="3" id="KW-1185">Reference proteome</keyword>
<feature type="region of interest" description="Disordered" evidence="1">
    <location>
        <begin position="1"/>
        <end position="37"/>
    </location>
</feature>
<dbReference type="EMBL" id="MSFL01000003">
    <property type="protein sequence ID" value="PWY89756.1"/>
    <property type="molecule type" value="Genomic_DNA"/>
</dbReference>
<dbReference type="AlphaFoldDB" id="A0A317WTT3"/>
<evidence type="ECO:0000256" key="1">
    <source>
        <dbReference type="SAM" id="MobiDB-lite"/>
    </source>
</evidence>
<reference evidence="2 3" key="1">
    <citation type="submission" date="2016-12" db="EMBL/GenBank/DDBJ databases">
        <title>The genomes of Aspergillus section Nigri reveals drivers in fungal speciation.</title>
        <authorList>
            <consortium name="DOE Joint Genome Institute"/>
            <person name="Vesth T.C."/>
            <person name="Nybo J."/>
            <person name="Theobald S."/>
            <person name="Brandl J."/>
            <person name="Frisvad J.C."/>
            <person name="Nielsen K.F."/>
            <person name="Lyhne E.K."/>
            <person name="Kogle M.E."/>
            <person name="Kuo A."/>
            <person name="Riley R."/>
            <person name="Clum A."/>
            <person name="Nolan M."/>
            <person name="Lipzen A."/>
            <person name="Salamov A."/>
            <person name="Henrissat B."/>
            <person name="Wiebenga A."/>
            <person name="De Vries R.P."/>
            <person name="Grigoriev I.V."/>
            <person name="Mortensen U.H."/>
            <person name="Andersen M.R."/>
            <person name="Baker S.E."/>
        </authorList>
    </citation>
    <scope>NUCLEOTIDE SEQUENCE [LARGE SCALE GENOMIC DNA]</scope>
    <source>
        <strain evidence="2 3">CBS 117.55</strain>
    </source>
</reference>
<dbReference type="VEuPathDB" id="FungiDB:BO70DRAFT_127759"/>
<proteinExistence type="predicted"/>
<dbReference type="RefSeq" id="XP_025402587.1">
    <property type="nucleotide sequence ID" value="XM_025538003.1"/>
</dbReference>
<dbReference type="Proteomes" id="UP000247233">
    <property type="component" value="Unassembled WGS sequence"/>
</dbReference>